<name>A0A223E683_9BACI</name>
<protein>
    <submittedName>
        <fullName evidence="1">Uncharacterized protein</fullName>
    </submittedName>
</protein>
<evidence type="ECO:0000313" key="2">
    <source>
        <dbReference type="Proteomes" id="UP000214606"/>
    </source>
</evidence>
<reference evidence="1 2" key="1">
    <citation type="submission" date="2016-10" db="EMBL/GenBank/DDBJ databases">
        <title>The whole genome sequencing and assembly of Aeribacillus pallidus KCTC3564 strain.</title>
        <authorList>
            <person name="Lee Y.-J."/>
            <person name="Park M.-K."/>
            <person name="Yi H."/>
            <person name="Bahn Y.-S."/>
            <person name="Kim J.F."/>
            <person name="Lee D.-W."/>
        </authorList>
    </citation>
    <scope>NUCLEOTIDE SEQUENCE [LARGE SCALE GENOMIC DNA]</scope>
    <source>
        <strain evidence="1 2">KCTC3564</strain>
    </source>
</reference>
<organism evidence="1 2">
    <name type="scientific">Aeribacillus pallidus</name>
    <dbReference type="NCBI Taxonomy" id="33936"/>
    <lineage>
        <taxon>Bacteria</taxon>
        <taxon>Bacillati</taxon>
        <taxon>Bacillota</taxon>
        <taxon>Bacilli</taxon>
        <taxon>Bacillales</taxon>
        <taxon>Bacillaceae</taxon>
        <taxon>Aeribacillus</taxon>
    </lineage>
</organism>
<sequence>MRNELSSAENSYFLNICRIAKGTMHHIFVGHRCHLSVILRFFYYRLFNKILIKTTGSVNEKIKMLFIFWKLKLKRWYPENQIPIKNKKS</sequence>
<evidence type="ECO:0000313" key="1">
    <source>
        <dbReference type="EMBL" id="ASS90711.1"/>
    </source>
</evidence>
<dbReference type="Proteomes" id="UP000214606">
    <property type="component" value="Chromosome"/>
</dbReference>
<proteinExistence type="predicted"/>
<dbReference type="EMBL" id="CP017703">
    <property type="protein sequence ID" value="ASS90711.1"/>
    <property type="molecule type" value="Genomic_DNA"/>
</dbReference>
<gene>
    <name evidence="1" type="ORF">AP3564_11205</name>
</gene>
<accession>A0A223E683</accession>
<dbReference type="AlphaFoldDB" id="A0A223E683"/>
<dbReference type="KEGG" id="apak:AP3564_11205"/>